<dbReference type="EMBL" id="LQPZ01000001">
    <property type="protein sequence ID" value="ORX08859.1"/>
    <property type="molecule type" value="Genomic_DNA"/>
</dbReference>
<name>A0A1X2ESV1_9MYCO</name>
<dbReference type="InterPro" id="IPR027417">
    <property type="entry name" value="P-loop_NTPase"/>
</dbReference>
<sequence length="800" mass="84118">MSRLLPTESTTPDIAESAHSAPRALHPSARHRPPPQLTSFVGRDAEIAELSGLADGTRLLTVIGAGGIGKTRIAVELAVRLAAGYPDGVAWAQLASLRTPELVPVTVARALGLPDQPGRSTVATMTRVLGSGRTLLVLDNCEHLRQGCAALAEALLTACPRLTILATSREPLGATGETTWLTPPLSTGEAIELFTGRARLARPDFELSEQNRGAVDRICRRLDGVPLAIELAAARVRALSTDDIADGLGDRFQLLTGGSPTALPRHQTLRASTDWSYALLTQAAQLVFRRLAVFAGGFDLDAAHAVAGDPDQPRRRLIDELSELIDKSMVVRDGYETSHRYRLLETMRDYATEKLAESAEADLIHRRHRDHYARLAAAGPTAGRAGWLTWSASELDNLRAAYVWSRDSGDTDVALGLASALQPRWLRGRVVEGLAWFDDVLAGGAVASPVVRARALADKLMLNHLSGTLYRLDEADEALAIARTGDDPGLLARALTAAGLTSCYFPERALPLFAEALTVARNAGDDELASQILGWQAYSAYIAGDFALTRAAASEGHRRAEAVGDGLVSRLCRWCLGLVQWVSGDLEAAAAQATEVTEEARAEHDLMFEACGLMLLAVALAHAGDADTAHSVALTAADAAADLPGFQRGAALGAVTEALLARGETASASAAGEQAWEACPLPELLATNGNPVARAALAAGDVTTARRSLDDALAVARGGHRITLLAARVRVALAAGDVGLAGRDAVVALGIALEIGGYLMVPDVIECVAVLSAGCGRGVEAARLLGAAQGMRERRGLLHG</sequence>
<dbReference type="AlphaFoldDB" id="A0A1X2ESV1"/>
<gene>
    <name evidence="3" type="ORF">AWC30_00010</name>
</gene>
<dbReference type="OrthoDB" id="136365at2"/>
<dbReference type="InterPro" id="IPR058852">
    <property type="entry name" value="HTH_77"/>
</dbReference>
<proteinExistence type="predicted"/>
<accession>A0A1X2ESV1</accession>
<keyword evidence="4" id="KW-1185">Reference proteome</keyword>
<organism evidence="3 4">
    <name type="scientific">Mycolicibacillus trivialis</name>
    <dbReference type="NCBI Taxonomy" id="1798"/>
    <lineage>
        <taxon>Bacteria</taxon>
        <taxon>Bacillati</taxon>
        <taxon>Actinomycetota</taxon>
        <taxon>Actinomycetes</taxon>
        <taxon>Mycobacteriales</taxon>
        <taxon>Mycobacteriaceae</taxon>
        <taxon>Mycolicibacillus</taxon>
    </lineage>
</organism>
<comment type="caution">
    <text evidence="3">The sequence shown here is derived from an EMBL/GenBank/DDBJ whole genome shotgun (WGS) entry which is preliminary data.</text>
</comment>
<feature type="region of interest" description="Disordered" evidence="1">
    <location>
        <begin position="1"/>
        <end position="37"/>
    </location>
</feature>
<evidence type="ECO:0000256" key="1">
    <source>
        <dbReference type="SAM" id="MobiDB-lite"/>
    </source>
</evidence>
<dbReference type="PRINTS" id="PR00364">
    <property type="entry name" value="DISEASERSIST"/>
</dbReference>
<dbReference type="STRING" id="1798.AWC30_00010"/>
<dbReference type="PANTHER" id="PTHR47691">
    <property type="entry name" value="REGULATOR-RELATED"/>
    <property type="match status" value="1"/>
</dbReference>
<reference evidence="3 4" key="1">
    <citation type="submission" date="2016-01" db="EMBL/GenBank/DDBJ databases">
        <title>The new phylogeny of the genus Mycobacterium.</title>
        <authorList>
            <person name="Tarcisio F."/>
            <person name="Conor M."/>
            <person name="Antonella G."/>
            <person name="Elisabetta G."/>
            <person name="Giulia F.S."/>
            <person name="Sara T."/>
            <person name="Anna F."/>
            <person name="Clotilde B."/>
            <person name="Roberto B."/>
            <person name="Veronica D.S."/>
            <person name="Fabio R."/>
            <person name="Monica P."/>
            <person name="Olivier J."/>
            <person name="Enrico T."/>
            <person name="Nicola S."/>
        </authorList>
    </citation>
    <scope>NUCLEOTIDE SEQUENCE [LARGE SCALE GENOMIC DNA]</scope>
    <source>
        <strain evidence="3 4">DSM 44153</strain>
    </source>
</reference>
<protein>
    <recommendedName>
        <fullName evidence="2">Winged helix-turn-helix domain-containing protein</fullName>
    </recommendedName>
</protein>
<evidence type="ECO:0000259" key="2">
    <source>
        <dbReference type="Pfam" id="PF25872"/>
    </source>
</evidence>
<dbReference type="Proteomes" id="UP000193090">
    <property type="component" value="Unassembled WGS sequence"/>
</dbReference>
<evidence type="ECO:0000313" key="3">
    <source>
        <dbReference type="EMBL" id="ORX08859.1"/>
    </source>
</evidence>
<dbReference type="InterPro" id="IPR011990">
    <property type="entry name" value="TPR-like_helical_dom_sf"/>
</dbReference>
<evidence type="ECO:0000313" key="4">
    <source>
        <dbReference type="Proteomes" id="UP000193090"/>
    </source>
</evidence>
<dbReference type="RefSeq" id="WP_085107140.1">
    <property type="nucleotide sequence ID" value="NZ_LQPZ01000001.1"/>
</dbReference>
<dbReference type="SUPFAM" id="SSF52540">
    <property type="entry name" value="P-loop containing nucleoside triphosphate hydrolases"/>
    <property type="match status" value="1"/>
</dbReference>
<feature type="domain" description="Winged helix-turn-helix" evidence="2">
    <location>
        <begin position="283"/>
        <end position="356"/>
    </location>
</feature>
<dbReference type="PANTHER" id="PTHR47691:SF3">
    <property type="entry name" value="HTH-TYPE TRANSCRIPTIONAL REGULATOR RV0890C-RELATED"/>
    <property type="match status" value="1"/>
</dbReference>
<dbReference type="Gene3D" id="3.40.50.300">
    <property type="entry name" value="P-loop containing nucleotide triphosphate hydrolases"/>
    <property type="match status" value="1"/>
</dbReference>
<dbReference type="Gene3D" id="1.25.40.10">
    <property type="entry name" value="Tetratricopeptide repeat domain"/>
    <property type="match status" value="1"/>
</dbReference>
<dbReference type="Pfam" id="PF25872">
    <property type="entry name" value="HTH_77"/>
    <property type="match status" value="1"/>
</dbReference>